<dbReference type="GO" id="GO:0006364">
    <property type="term" value="P:rRNA processing"/>
    <property type="evidence" value="ECO:0007669"/>
    <property type="project" value="InterPro"/>
</dbReference>
<feature type="compositionally biased region" description="Acidic residues" evidence="4">
    <location>
        <begin position="115"/>
        <end position="128"/>
    </location>
</feature>
<reference evidence="5 6" key="1">
    <citation type="submission" date="2019-05" db="EMBL/GenBank/DDBJ databases">
        <title>Sporisorium graminicola CBS 10092 draft sequencing and annotation.</title>
        <authorList>
            <person name="Solano-Gonzalez S."/>
            <person name="Caddick M.X."/>
            <person name="Darby A."/>
        </authorList>
    </citation>
    <scope>NUCLEOTIDE SEQUENCE [LARGE SCALE GENOMIC DNA]</scope>
    <source>
        <strain evidence="5 6">CBS 10092</strain>
    </source>
</reference>
<feature type="region of interest" description="Disordered" evidence="4">
    <location>
        <begin position="505"/>
        <end position="638"/>
    </location>
</feature>
<feature type="compositionally biased region" description="Acidic residues" evidence="4">
    <location>
        <begin position="220"/>
        <end position="242"/>
    </location>
</feature>
<feature type="compositionally biased region" description="Acidic residues" evidence="4">
    <location>
        <begin position="885"/>
        <end position="896"/>
    </location>
</feature>
<gene>
    <name evidence="5" type="ORF">EX895_002661</name>
</gene>
<feature type="compositionally biased region" description="Low complexity" evidence="4">
    <location>
        <begin position="839"/>
        <end position="860"/>
    </location>
</feature>
<dbReference type="GeneID" id="40725556"/>
<dbReference type="PANTHER" id="PTHR14150:SF12">
    <property type="entry name" value="U3 SMALL NUCLEOLAR RNA-ASSOCIATED PROTEIN 14 HOMOLOG A"/>
    <property type="match status" value="1"/>
</dbReference>
<feature type="compositionally biased region" description="Low complexity" evidence="4">
    <location>
        <begin position="10"/>
        <end position="19"/>
    </location>
</feature>
<sequence>MARQRGSRGGASSSTASNGRTGGRRGGGNDSSAPFSSAAYSSGGKSRRTPRSSGSSNNAAPTGLHDVYDFAQASTSATSKPGRGTRRALAGMQADDYADLPSKAKGKQRRRRADEDGDDDDEDEDSDDSNAAPIGPKVFDSEDELNASIEGSDEELDSDEAFGDSDEEKFQGWTFGKGAKSSKRKAADSDVDDSDEDDADDGQDDGMMDLSRMLDAASESSDDDNDNDEEDQDDKESDDDNDQSSSKLAKHIESFAAAGSKRNASTSDSEAGSDAEPSSKRSRRVLSERTEAIPETEFAAAHSGSTLRLEDFMNPLSSNIDFADVRKNTKLLANSKSSASHDNVPAASKKGGGALSAPLPSVVQDRLDRQGAYSITRDEVQGWQPTINRLRDAEHLSFPLQKPAVTKASTSGLVATFTPDNDMEASIAAMLAQGGLTEKQLAQQEDLAMNKLDPEEARARRDELRRMRMLMFRAEQKAKRVSKIKSKAYRKIHRKEKERLKEQMKELGSDMEDMDSEGEMEERLKAERDRARERATLKHKNTSKWAKNILHARHGEHNQEARNELDAQLRRGAELRSKIQGRELGDDSDSDDYSDASAAAEGEDHPERVAGDAFDELSALEAKEDAKRRKDEQEFERVGGKKGVYNMKFMKDARERQYAKIQGEVDDFVTEMQGLGAEADGGDSDDEDVGEAVIARKGSQAENGGSSVYVQGNKGRAMYGTTAATSSAPVAVQNKKAASAQGEDTSKPSKPSSGPVNGASSGGLEVGGDATITKSTPRSKSQSNPTKPTLPRSHGADAGSENDDDDDAANPWLTIDSTGQASKLSRKKNDSSLSANSTSAVAASKSALRASKSASKSASAVTARRNDEAISIDLSSRLRNRSDGEEGSDDEEEEEQPMSVVPAVSKKKRAAAAAGVAGGRVTALQQRELVADAFAADDVVSEFVAEKQATVDADASKTVDTRLPGWGSWGGRGIRTRPATHPHHLRTIAGIDAARRKDAHMAHVIISERRDKKQDKYRARDLPYPYTSVAQYEAALKQPLGKEWNTRIETQRLNLPRVSKKPGKLIAPVQRKF</sequence>
<feature type="compositionally biased region" description="Acidic residues" evidence="4">
    <location>
        <begin position="509"/>
        <end position="520"/>
    </location>
</feature>
<dbReference type="GO" id="GO:0032040">
    <property type="term" value="C:small-subunit processome"/>
    <property type="evidence" value="ECO:0007669"/>
    <property type="project" value="InterPro"/>
</dbReference>
<evidence type="ECO:0000256" key="2">
    <source>
        <dbReference type="ARBA" id="ARBA00022553"/>
    </source>
</evidence>
<feature type="compositionally biased region" description="Basic and acidic residues" evidence="4">
    <location>
        <begin position="521"/>
        <end position="536"/>
    </location>
</feature>
<keyword evidence="2" id="KW-0597">Phosphoprotein</keyword>
<feature type="region of interest" description="Disordered" evidence="4">
    <location>
        <begin position="674"/>
        <end position="712"/>
    </location>
</feature>
<feature type="compositionally biased region" description="Basic and acidic residues" evidence="4">
    <location>
        <begin position="621"/>
        <end position="638"/>
    </location>
</feature>
<organism evidence="5 6">
    <name type="scientific">Sporisorium graminicola</name>
    <dbReference type="NCBI Taxonomy" id="280036"/>
    <lineage>
        <taxon>Eukaryota</taxon>
        <taxon>Fungi</taxon>
        <taxon>Dikarya</taxon>
        <taxon>Basidiomycota</taxon>
        <taxon>Ustilaginomycotina</taxon>
        <taxon>Ustilaginomycetes</taxon>
        <taxon>Ustilaginales</taxon>
        <taxon>Ustilaginaceae</taxon>
        <taxon>Sporisorium</taxon>
    </lineage>
</organism>
<feature type="compositionally biased region" description="Polar residues" evidence="4">
    <location>
        <begin position="772"/>
        <end position="787"/>
    </location>
</feature>
<comment type="caution">
    <text evidence="5">The sequence shown here is derived from an EMBL/GenBank/DDBJ whole genome shotgun (WGS) entry which is preliminary data.</text>
</comment>
<keyword evidence="6" id="KW-1185">Reference proteome</keyword>
<feature type="compositionally biased region" description="Acidic residues" evidence="4">
    <location>
        <begin position="189"/>
        <end position="207"/>
    </location>
</feature>
<feature type="region of interest" description="Disordered" evidence="4">
    <location>
        <begin position="1"/>
        <end position="306"/>
    </location>
</feature>
<comment type="subcellular location">
    <subcellularLocation>
        <location evidence="1">Nucleus</location>
        <location evidence="1">Nucleolus</location>
    </subcellularLocation>
</comment>
<feature type="region of interest" description="Disordered" evidence="4">
    <location>
        <begin position="724"/>
        <end position="904"/>
    </location>
</feature>
<dbReference type="InterPro" id="IPR006709">
    <property type="entry name" value="SSU_processome_Utp14"/>
</dbReference>
<feature type="region of interest" description="Disordered" evidence="4">
    <location>
        <begin position="334"/>
        <end position="359"/>
    </location>
</feature>
<evidence type="ECO:0000256" key="1">
    <source>
        <dbReference type="ARBA" id="ARBA00004604"/>
    </source>
</evidence>
<feature type="compositionally biased region" description="Acidic residues" evidence="4">
    <location>
        <begin position="680"/>
        <end position="690"/>
    </location>
</feature>
<feature type="compositionally biased region" description="Polar residues" evidence="4">
    <location>
        <begin position="748"/>
        <end position="759"/>
    </location>
</feature>
<protein>
    <submittedName>
        <fullName evidence="5">Uncharacterized protein</fullName>
    </submittedName>
</protein>
<dbReference type="Pfam" id="PF04615">
    <property type="entry name" value="Utp14"/>
    <property type="match status" value="1"/>
</dbReference>
<evidence type="ECO:0000313" key="6">
    <source>
        <dbReference type="Proteomes" id="UP000306050"/>
    </source>
</evidence>
<dbReference type="Proteomes" id="UP000306050">
    <property type="component" value="Chromosome SGRAM_16"/>
</dbReference>
<dbReference type="PANTHER" id="PTHR14150">
    <property type="entry name" value="U3 SMALL NUCLEOLAR RNA-ASSOCIATED PROTEIN 14"/>
    <property type="match status" value="1"/>
</dbReference>
<feature type="compositionally biased region" description="Basic and acidic residues" evidence="4">
    <location>
        <begin position="553"/>
        <end position="585"/>
    </location>
</feature>
<dbReference type="KEGG" id="sgra:EX895_002661"/>
<feature type="compositionally biased region" description="Polar residues" evidence="4">
    <location>
        <begin position="51"/>
        <end position="60"/>
    </location>
</feature>
<feature type="compositionally biased region" description="Gly residues" evidence="4">
    <location>
        <begin position="20"/>
        <end position="29"/>
    </location>
</feature>
<accession>A0A4V6EVN6</accession>
<evidence type="ECO:0000256" key="3">
    <source>
        <dbReference type="ARBA" id="ARBA00023242"/>
    </source>
</evidence>
<feature type="compositionally biased region" description="Polar residues" evidence="4">
    <location>
        <begin position="700"/>
        <end position="710"/>
    </location>
</feature>
<dbReference type="RefSeq" id="XP_029740294.1">
    <property type="nucleotide sequence ID" value="XM_029883259.1"/>
</dbReference>
<name>A0A4V6EVN6_9BASI</name>
<dbReference type="EMBL" id="SRRM01000009">
    <property type="protein sequence ID" value="TKY88309.1"/>
    <property type="molecule type" value="Genomic_DNA"/>
</dbReference>
<keyword evidence="3" id="KW-0539">Nucleus</keyword>
<feature type="compositionally biased region" description="Acidic residues" evidence="4">
    <location>
        <begin position="141"/>
        <end position="167"/>
    </location>
</feature>
<evidence type="ECO:0000256" key="4">
    <source>
        <dbReference type="SAM" id="MobiDB-lite"/>
    </source>
</evidence>
<proteinExistence type="predicted"/>
<feature type="compositionally biased region" description="Low complexity" evidence="4">
    <location>
        <begin position="31"/>
        <end position="42"/>
    </location>
</feature>
<dbReference type="OrthoDB" id="277439at2759"/>
<dbReference type="AlphaFoldDB" id="A0A4V6EVN6"/>
<evidence type="ECO:0000313" key="5">
    <source>
        <dbReference type="EMBL" id="TKY88309.1"/>
    </source>
</evidence>